<feature type="region of interest" description="Disordered" evidence="1">
    <location>
        <begin position="22"/>
        <end position="47"/>
    </location>
</feature>
<reference evidence="2" key="2">
    <citation type="submission" date="2023-01" db="EMBL/GenBank/DDBJ databases">
        <authorList>
            <person name="Sun Q."/>
            <person name="Evtushenko L."/>
        </authorList>
    </citation>
    <scope>NUCLEOTIDE SEQUENCE</scope>
    <source>
        <strain evidence="2">VKM Ac-1447</strain>
    </source>
</reference>
<organism evidence="2 3">
    <name type="scientific">Microbacterium imperiale</name>
    <dbReference type="NCBI Taxonomy" id="33884"/>
    <lineage>
        <taxon>Bacteria</taxon>
        <taxon>Bacillati</taxon>
        <taxon>Actinomycetota</taxon>
        <taxon>Actinomycetes</taxon>
        <taxon>Micrococcales</taxon>
        <taxon>Microbacteriaceae</taxon>
        <taxon>Microbacterium</taxon>
    </lineage>
</organism>
<name>A0A9W6M3S2_9MICO</name>
<accession>A0A9W6M3S2</accession>
<reference evidence="2" key="1">
    <citation type="journal article" date="2014" name="Int. J. Syst. Evol. Microbiol.">
        <title>Complete genome sequence of Corynebacterium casei LMG S-19264T (=DSM 44701T), isolated from a smear-ripened cheese.</title>
        <authorList>
            <consortium name="US DOE Joint Genome Institute (JGI-PGF)"/>
            <person name="Walter F."/>
            <person name="Albersmeier A."/>
            <person name="Kalinowski J."/>
            <person name="Ruckert C."/>
        </authorList>
    </citation>
    <scope>NUCLEOTIDE SEQUENCE</scope>
    <source>
        <strain evidence="2">VKM Ac-1447</strain>
    </source>
</reference>
<protein>
    <submittedName>
        <fullName evidence="2">Uncharacterized protein</fullName>
    </submittedName>
</protein>
<dbReference type="AlphaFoldDB" id="A0A9W6M3S2"/>
<keyword evidence="3" id="KW-1185">Reference proteome</keyword>
<evidence type="ECO:0000313" key="3">
    <source>
        <dbReference type="Proteomes" id="UP001142317"/>
    </source>
</evidence>
<comment type="caution">
    <text evidence="2">The sequence shown here is derived from an EMBL/GenBank/DDBJ whole genome shotgun (WGS) entry which is preliminary data.</text>
</comment>
<dbReference type="EMBL" id="BSEO01000014">
    <property type="protein sequence ID" value="GLJ80400.1"/>
    <property type="molecule type" value="Genomic_DNA"/>
</dbReference>
<feature type="compositionally biased region" description="Basic residues" evidence="1">
    <location>
        <begin position="22"/>
        <end position="39"/>
    </location>
</feature>
<dbReference type="Proteomes" id="UP001142317">
    <property type="component" value="Unassembled WGS sequence"/>
</dbReference>
<evidence type="ECO:0000313" key="2">
    <source>
        <dbReference type="EMBL" id="GLJ80400.1"/>
    </source>
</evidence>
<gene>
    <name evidence="2" type="ORF">GCM10017586_20830</name>
</gene>
<proteinExistence type="predicted"/>
<evidence type="ECO:0000256" key="1">
    <source>
        <dbReference type="SAM" id="MobiDB-lite"/>
    </source>
</evidence>
<sequence length="68" mass="7374">MRTVDRLEIARPRTIAVSAPRVRKNPAAKGRARPPHTGRSRVANSVSVDADDPAAPVLLMRGFVMVTL</sequence>